<gene>
    <name evidence="2" type="ORF">SAMN05443665_103287</name>
</gene>
<protein>
    <submittedName>
        <fullName evidence="2">Uncharacterized protein</fullName>
    </submittedName>
</protein>
<accession>A0A239MVX8</accession>
<evidence type="ECO:0000313" key="2">
    <source>
        <dbReference type="EMBL" id="SNT46785.1"/>
    </source>
</evidence>
<sequence length="296" mass="30453">MAGQSHVLGPCAPAAICADMVGGGGTGVDPAGQVPAERGRQRADLPGAGLAVHRVEAARRGPDEDFAVGRAGAAILADDQQDLGTAVAIDLHSMDGQWTTFQGIWTGDAQAAVKTEVLPTERMRCRCGQNQVGRCRADVGLGTAPASPFLRSAPVPAQRARGHGDHGVVVVEVSMRQRAMPISPPQPRRVIYRSVIRDGDAFSPRAACDGDGAGPMSAERPGAMCRAGSRGSGPARQVTGVWAGGPGPRRRGRSGSGGGLLVRRLGPMWVVGVFAGGGGRCRVGGGGRCSGRRVFW</sequence>
<proteinExistence type="predicted"/>
<reference evidence="2 3" key="1">
    <citation type="submission" date="2017-06" db="EMBL/GenBank/DDBJ databases">
        <authorList>
            <person name="Kim H.J."/>
            <person name="Triplett B.A."/>
        </authorList>
    </citation>
    <scope>NUCLEOTIDE SEQUENCE [LARGE SCALE GENOMIC DNA]</scope>
    <source>
        <strain evidence="2 3">DSM 44715</strain>
    </source>
</reference>
<evidence type="ECO:0000313" key="3">
    <source>
        <dbReference type="Proteomes" id="UP000198318"/>
    </source>
</evidence>
<dbReference type="Proteomes" id="UP000198318">
    <property type="component" value="Unassembled WGS sequence"/>
</dbReference>
<dbReference type="AlphaFoldDB" id="A0A239MVX8"/>
<keyword evidence="3" id="KW-1185">Reference proteome</keyword>
<dbReference type="EMBL" id="FZOR01000032">
    <property type="protein sequence ID" value="SNT46785.1"/>
    <property type="molecule type" value="Genomic_DNA"/>
</dbReference>
<name>A0A239MVX8_9ACTN</name>
<feature type="region of interest" description="Disordered" evidence="1">
    <location>
        <begin position="224"/>
        <end position="259"/>
    </location>
</feature>
<evidence type="ECO:0000256" key="1">
    <source>
        <dbReference type="SAM" id="MobiDB-lite"/>
    </source>
</evidence>
<organism evidence="2 3">
    <name type="scientific">Actinomadura meyerae</name>
    <dbReference type="NCBI Taxonomy" id="240840"/>
    <lineage>
        <taxon>Bacteria</taxon>
        <taxon>Bacillati</taxon>
        <taxon>Actinomycetota</taxon>
        <taxon>Actinomycetes</taxon>
        <taxon>Streptosporangiales</taxon>
        <taxon>Thermomonosporaceae</taxon>
        <taxon>Actinomadura</taxon>
    </lineage>
</organism>